<dbReference type="InParanoid" id="D6TPF4"/>
<gene>
    <name evidence="2" type="ORF">Krac_6792</name>
</gene>
<dbReference type="InterPro" id="IPR009061">
    <property type="entry name" value="DNA-bd_dom_put_sf"/>
</dbReference>
<dbReference type="EMBL" id="ADVG01000002">
    <property type="protein sequence ID" value="EFH85568.1"/>
    <property type="molecule type" value="Genomic_DNA"/>
</dbReference>
<reference evidence="2 3" key="1">
    <citation type="journal article" date="2011" name="Stand. Genomic Sci.">
        <title>Non-contiguous finished genome sequence and contextual data of the filamentous soil bacterium Ktedonobacter racemifer type strain (SOSP1-21).</title>
        <authorList>
            <person name="Chang Y.J."/>
            <person name="Land M."/>
            <person name="Hauser L."/>
            <person name="Chertkov O."/>
            <person name="Del Rio T.G."/>
            <person name="Nolan M."/>
            <person name="Copeland A."/>
            <person name="Tice H."/>
            <person name="Cheng J.F."/>
            <person name="Lucas S."/>
            <person name="Han C."/>
            <person name="Goodwin L."/>
            <person name="Pitluck S."/>
            <person name="Ivanova N."/>
            <person name="Ovchinikova G."/>
            <person name="Pati A."/>
            <person name="Chen A."/>
            <person name="Palaniappan K."/>
            <person name="Mavromatis K."/>
            <person name="Liolios K."/>
            <person name="Brettin T."/>
            <person name="Fiebig A."/>
            <person name="Rohde M."/>
            <person name="Abt B."/>
            <person name="Goker M."/>
            <person name="Detter J.C."/>
            <person name="Woyke T."/>
            <person name="Bristow J."/>
            <person name="Eisen J.A."/>
            <person name="Markowitz V."/>
            <person name="Hugenholtz P."/>
            <person name="Kyrpides N.C."/>
            <person name="Klenk H.P."/>
            <person name="Lapidus A."/>
        </authorList>
    </citation>
    <scope>NUCLEOTIDE SEQUENCE [LARGE SCALE GENOMIC DNA]</scope>
    <source>
        <strain evidence="3">DSM 44963</strain>
    </source>
</reference>
<organism evidence="2 3">
    <name type="scientific">Ktedonobacter racemifer DSM 44963</name>
    <dbReference type="NCBI Taxonomy" id="485913"/>
    <lineage>
        <taxon>Bacteria</taxon>
        <taxon>Bacillati</taxon>
        <taxon>Chloroflexota</taxon>
        <taxon>Ktedonobacteria</taxon>
        <taxon>Ktedonobacterales</taxon>
        <taxon>Ktedonobacteraceae</taxon>
        <taxon>Ktedonobacter</taxon>
    </lineage>
</organism>
<name>D6TPF4_KTERA</name>
<dbReference type="SUPFAM" id="SSF46955">
    <property type="entry name" value="Putative DNA-binding domain"/>
    <property type="match status" value="1"/>
</dbReference>
<dbReference type="AlphaFoldDB" id="D6TPF4"/>
<proteinExistence type="predicted"/>
<dbReference type="InterPro" id="IPR041657">
    <property type="entry name" value="HTH_17"/>
</dbReference>
<comment type="caution">
    <text evidence="2">The sequence shown here is derived from an EMBL/GenBank/DDBJ whole genome shotgun (WGS) entry which is preliminary data.</text>
</comment>
<dbReference type="Gene3D" id="1.10.1660.10">
    <property type="match status" value="1"/>
</dbReference>
<protein>
    <submittedName>
        <fullName evidence="2">Regulatory protein MerR</fullName>
    </submittedName>
</protein>
<feature type="domain" description="Helix-turn-helix" evidence="1">
    <location>
        <begin position="9"/>
        <end position="58"/>
    </location>
</feature>
<evidence type="ECO:0000259" key="1">
    <source>
        <dbReference type="Pfam" id="PF12728"/>
    </source>
</evidence>
<evidence type="ECO:0000313" key="2">
    <source>
        <dbReference type="EMBL" id="EFH85568.1"/>
    </source>
</evidence>
<accession>D6TPF4</accession>
<sequence>MSMQEDEDFLTSEEARKRLNVSSRTLERYVRDGLLKKYRRRVGREVYYKQSEVEDLLRIHPVEDIEDR</sequence>
<dbReference type="Pfam" id="PF12728">
    <property type="entry name" value="HTH_17"/>
    <property type="match status" value="1"/>
</dbReference>
<evidence type="ECO:0000313" key="3">
    <source>
        <dbReference type="Proteomes" id="UP000004508"/>
    </source>
</evidence>
<keyword evidence="3" id="KW-1185">Reference proteome</keyword>
<dbReference type="Proteomes" id="UP000004508">
    <property type="component" value="Unassembled WGS sequence"/>
</dbReference>